<evidence type="ECO:0000313" key="1">
    <source>
        <dbReference type="EMBL" id="GAA3931482.1"/>
    </source>
</evidence>
<proteinExistence type="predicted"/>
<dbReference type="SUPFAM" id="SSF53448">
    <property type="entry name" value="Nucleotide-diphospho-sugar transferases"/>
    <property type="match status" value="1"/>
</dbReference>
<name>A0ABP7MWC2_9BACT</name>
<dbReference type="Pfam" id="PF02348">
    <property type="entry name" value="CTP_transf_3"/>
    <property type="match status" value="1"/>
</dbReference>
<dbReference type="InterPro" id="IPR029044">
    <property type="entry name" value="Nucleotide-diphossugar_trans"/>
</dbReference>
<dbReference type="EMBL" id="BAABDH010000024">
    <property type="protein sequence ID" value="GAA3931482.1"/>
    <property type="molecule type" value="Genomic_DNA"/>
</dbReference>
<comment type="caution">
    <text evidence="1">The sequence shown here is derived from an EMBL/GenBank/DDBJ whole genome shotgun (WGS) entry which is preliminary data.</text>
</comment>
<dbReference type="InterPro" id="IPR003329">
    <property type="entry name" value="Cytidylyl_trans"/>
</dbReference>
<sequence length="245" mass="27435">MSKVGIITQARMGSTRLPGKVLRTARGISMLEYHIRRLRASGLPVVIATTRLPEDDAIEQAATQLGVACYRGDGEDVLSRYYETAVQFQLDTIVRVTSDCPLIDGSLIRSAVDQYVTAANPQQYISNGIQRTYPRGLDFEVFSFQLLAEAQHHARSASDREHVTPYIHQNRSGLVEIEQVVRAADASLYRVTLDTVEDFALLKVLLEQYHADTLATDELIRLLEQHPELVAINAATEQKKYDFTT</sequence>
<dbReference type="PANTHER" id="PTHR42866:SF1">
    <property type="entry name" value="SPORE COAT POLYSACCHARIDE BIOSYNTHESIS PROTEIN SPSF"/>
    <property type="match status" value="1"/>
</dbReference>
<dbReference type="CDD" id="cd02518">
    <property type="entry name" value="GT2_SpsF"/>
    <property type="match status" value="1"/>
</dbReference>
<protein>
    <submittedName>
        <fullName evidence="1">Glycosyltransferase family protein</fullName>
    </submittedName>
</protein>
<dbReference type="Proteomes" id="UP001499909">
    <property type="component" value="Unassembled WGS sequence"/>
</dbReference>
<evidence type="ECO:0000313" key="2">
    <source>
        <dbReference type="Proteomes" id="UP001499909"/>
    </source>
</evidence>
<gene>
    <name evidence="1" type="ORF">GCM10022406_15800</name>
</gene>
<accession>A0ABP7MWC2</accession>
<organism evidence="1 2">
    <name type="scientific">Hymenobacter algoricola</name>
    <dbReference type="NCBI Taxonomy" id="486267"/>
    <lineage>
        <taxon>Bacteria</taxon>
        <taxon>Pseudomonadati</taxon>
        <taxon>Bacteroidota</taxon>
        <taxon>Cytophagia</taxon>
        <taxon>Cytophagales</taxon>
        <taxon>Hymenobacteraceae</taxon>
        <taxon>Hymenobacter</taxon>
    </lineage>
</organism>
<dbReference type="PANTHER" id="PTHR42866">
    <property type="entry name" value="3-DEOXY-MANNO-OCTULOSONATE CYTIDYLYLTRANSFERASE"/>
    <property type="match status" value="1"/>
</dbReference>
<reference evidence="2" key="1">
    <citation type="journal article" date="2019" name="Int. J. Syst. Evol. Microbiol.">
        <title>The Global Catalogue of Microorganisms (GCM) 10K type strain sequencing project: providing services to taxonomists for standard genome sequencing and annotation.</title>
        <authorList>
            <consortium name="The Broad Institute Genomics Platform"/>
            <consortium name="The Broad Institute Genome Sequencing Center for Infectious Disease"/>
            <person name="Wu L."/>
            <person name="Ma J."/>
        </authorList>
    </citation>
    <scope>NUCLEOTIDE SEQUENCE [LARGE SCALE GENOMIC DNA]</scope>
    <source>
        <strain evidence="2">JCM 17214</strain>
    </source>
</reference>
<keyword evidence="2" id="KW-1185">Reference proteome</keyword>
<dbReference type="RefSeq" id="WP_345112378.1">
    <property type="nucleotide sequence ID" value="NZ_BAABDH010000024.1"/>
</dbReference>
<dbReference type="Gene3D" id="3.90.550.10">
    <property type="entry name" value="Spore Coat Polysaccharide Biosynthesis Protein SpsA, Chain A"/>
    <property type="match status" value="1"/>
</dbReference>